<organism evidence="2 3">
    <name type="scientific">Thalassotalea nanhaiensis</name>
    <dbReference type="NCBI Taxonomy" id="3065648"/>
    <lineage>
        <taxon>Bacteria</taxon>
        <taxon>Pseudomonadati</taxon>
        <taxon>Pseudomonadota</taxon>
        <taxon>Gammaproteobacteria</taxon>
        <taxon>Alteromonadales</taxon>
        <taxon>Colwelliaceae</taxon>
        <taxon>Thalassotalea</taxon>
    </lineage>
</organism>
<dbReference type="InterPro" id="IPR007384">
    <property type="entry name" value="UCP006257"/>
</dbReference>
<feature type="domain" description="YqcC-like" evidence="1">
    <location>
        <begin position="11"/>
        <end position="104"/>
    </location>
</feature>
<dbReference type="SUPFAM" id="SSF158452">
    <property type="entry name" value="YqcC-like"/>
    <property type="match status" value="1"/>
</dbReference>
<keyword evidence="3" id="KW-1185">Reference proteome</keyword>
<dbReference type="Gene3D" id="1.20.1440.40">
    <property type="entry name" value="YqcC-like"/>
    <property type="match status" value="1"/>
</dbReference>
<dbReference type="Proteomes" id="UP001248581">
    <property type="component" value="Chromosome"/>
</dbReference>
<proteinExistence type="predicted"/>
<dbReference type="EMBL" id="CP134146">
    <property type="protein sequence ID" value="WNC69838.1"/>
    <property type="molecule type" value="Genomic_DNA"/>
</dbReference>
<dbReference type="Pfam" id="PF04287">
    <property type="entry name" value="DUF446"/>
    <property type="match status" value="1"/>
</dbReference>
<name>A0ABY9TNE4_9GAMM</name>
<evidence type="ECO:0000313" key="3">
    <source>
        <dbReference type="Proteomes" id="UP001248581"/>
    </source>
</evidence>
<accession>A0ABY9TNE4</accession>
<protein>
    <submittedName>
        <fullName evidence="2">YqcC family protein</fullName>
    </submittedName>
</protein>
<sequence>MTSKPTQLGIHLKDLAAQLKQVGLWQLERPSTQALSSSQPFCLDTLAFEQWLQFVFIEKLQAMIVADLPLPSKISVAPMGEEAFKSLGKNAADIISTLADIDELLSGNKEQSSNDR</sequence>
<dbReference type="PIRSF" id="PIRSF006257">
    <property type="entry name" value="UCP006257"/>
    <property type="match status" value="1"/>
</dbReference>
<dbReference type="RefSeq" id="WP_348388980.1">
    <property type="nucleotide sequence ID" value="NZ_CP134146.1"/>
</dbReference>
<evidence type="ECO:0000313" key="2">
    <source>
        <dbReference type="EMBL" id="WNC69838.1"/>
    </source>
</evidence>
<dbReference type="PANTHER" id="PTHR39586:SF1">
    <property type="entry name" value="CYTOPLASMIC PROTEIN"/>
    <property type="match status" value="1"/>
</dbReference>
<reference evidence="3" key="1">
    <citation type="submission" date="2023-09" db="EMBL/GenBank/DDBJ databases">
        <authorList>
            <person name="Li S."/>
            <person name="Li X."/>
            <person name="Zhang C."/>
            <person name="Zhao Z."/>
        </authorList>
    </citation>
    <scope>NUCLEOTIDE SEQUENCE [LARGE SCALE GENOMIC DNA]</scope>
    <source>
        <strain evidence="3">SQ345</strain>
    </source>
</reference>
<evidence type="ECO:0000259" key="1">
    <source>
        <dbReference type="Pfam" id="PF04287"/>
    </source>
</evidence>
<dbReference type="PANTHER" id="PTHR39586">
    <property type="entry name" value="CYTOPLASMIC PROTEIN-RELATED"/>
    <property type="match status" value="1"/>
</dbReference>
<dbReference type="InterPro" id="IPR036814">
    <property type="entry name" value="YqcC-like_sf"/>
</dbReference>
<gene>
    <name evidence="2" type="ORF">RI845_06775</name>
</gene>
<dbReference type="InterPro" id="IPR023376">
    <property type="entry name" value="YqcC-like_dom"/>
</dbReference>